<feature type="binding site" evidence="12">
    <location>
        <position position="143"/>
    </location>
    <ligand>
        <name>Zn(2+)</name>
        <dbReference type="ChEBI" id="CHEBI:29105"/>
    </ligand>
</feature>
<evidence type="ECO:0000256" key="9">
    <source>
        <dbReference type="ARBA" id="ARBA00022917"/>
    </source>
</evidence>
<dbReference type="EC" id="6.1.1.10" evidence="12"/>
<dbReference type="InterPro" id="IPR014758">
    <property type="entry name" value="Met-tRNA_synth"/>
</dbReference>
<protein>
    <recommendedName>
        <fullName evidence="12">Methionine--tRNA ligase</fullName>
        <ecNumber evidence="12">6.1.1.10</ecNumber>
    </recommendedName>
    <alternativeName>
        <fullName evidence="12">Methionyl-tRNA synthetase</fullName>
        <shortName evidence="12">MetRS</shortName>
    </alternativeName>
</protein>
<dbReference type="SUPFAM" id="SSF57770">
    <property type="entry name" value="Methionyl-tRNA synthetase (MetRS), Zn-domain"/>
    <property type="match status" value="1"/>
</dbReference>
<dbReference type="GO" id="GO:0005829">
    <property type="term" value="C:cytosol"/>
    <property type="evidence" value="ECO:0007669"/>
    <property type="project" value="TreeGrafter"/>
</dbReference>
<comment type="similarity">
    <text evidence="3 12">Belongs to the class-I aminoacyl-tRNA synthetase family. MetG type 1 subfamily.</text>
</comment>
<gene>
    <name evidence="12 15" type="primary">metG</name>
    <name evidence="15" type="ORF">GCM10010873_32700</name>
</gene>
<keyword evidence="7 12" id="KW-0862">Zinc</keyword>
<comment type="cofactor">
    <cofactor evidence="12">
        <name>Zn(2+)</name>
        <dbReference type="ChEBI" id="CHEBI:29105"/>
    </cofactor>
    <text evidence="12">Binds 1 zinc ion per subunit.</text>
</comment>
<comment type="function">
    <text evidence="1 12">Is required not only for elongation of protein synthesis but also for the initiation of all mRNA translation through initiator tRNA(fMet) aminoacylation.</text>
</comment>
<keyword evidence="10 12" id="KW-0030">Aminoacyl-tRNA synthetase</keyword>
<dbReference type="EMBL" id="BSPP01000011">
    <property type="protein sequence ID" value="GLS88296.1"/>
    <property type="molecule type" value="Genomic_DNA"/>
</dbReference>
<dbReference type="Gene3D" id="3.40.50.620">
    <property type="entry name" value="HUPs"/>
    <property type="match status" value="1"/>
</dbReference>
<dbReference type="InterPro" id="IPR033911">
    <property type="entry name" value="MetRS_core"/>
</dbReference>
<comment type="catalytic activity">
    <reaction evidence="11 12">
        <text>tRNA(Met) + L-methionine + ATP = L-methionyl-tRNA(Met) + AMP + diphosphate</text>
        <dbReference type="Rhea" id="RHEA:13481"/>
        <dbReference type="Rhea" id="RHEA-COMP:9667"/>
        <dbReference type="Rhea" id="RHEA-COMP:9698"/>
        <dbReference type="ChEBI" id="CHEBI:30616"/>
        <dbReference type="ChEBI" id="CHEBI:33019"/>
        <dbReference type="ChEBI" id="CHEBI:57844"/>
        <dbReference type="ChEBI" id="CHEBI:78442"/>
        <dbReference type="ChEBI" id="CHEBI:78530"/>
        <dbReference type="ChEBI" id="CHEBI:456215"/>
        <dbReference type="EC" id="6.1.1.10"/>
    </reaction>
</comment>
<accession>A0AA37X5T3</accession>
<keyword evidence="8 12" id="KW-0067">ATP-binding</keyword>
<dbReference type="SUPFAM" id="SSF52374">
    <property type="entry name" value="Nucleotidylyl transferase"/>
    <property type="match status" value="1"/>
</dbReference>
<evidence type="ECO:0000256" key="5">
    <source>
        <dbReference type="ARBA" id="ARBA00022598"/>
    </source>
</evidence>
<evidence type="ECO:0000259" key="13">
    <source>
        <dbReference type="Pfam" id="PF09334"/>
    </source>
</evidence>
<dbReference type="InterPro" id="IPR029038">
    <property type="entry name" value="MetRS_Zn"/>
</dbReference>
<keyword evidence="4 12" id="KW-0963">Cytoplasm</keyword>
<evidence type="ECO:0000256" key="1">
    <source>
        <dbReference type="ARBA" id="ARBA00003314"/>
    </source>
</evidence>
<organism evidence="15 16">
    <name type="scientific">Cypionkella aquatica</name>
    <dbReference type="NCBI Taxonomy" id="1756042"/>
    <lineage>
        <taxon>Bacteria</taxon>
        <taxon>Pseudomonadati</taxon>
        <taxon>Pseudomonadota</taxon>
        <taxon>Alphaproteobacteria</taxon>
        <taxon>Rhodobacterales</taxon>
        <taxon>Paracoccaceae</taxon>
        <taxon>Cypionkella</taxon>
    </lineage>
</organism>
<keyword evidence="9 12" id="KW-0648">Protein biosynthesis</keyword>
<evidence type="ECO:0000313" key="16">
    <source>
        <dbReference type="Proteomes" id="UP001157355"/>
    </source>
</evidence>
<evidence type="ECO:0000256" key="10">
    <source>
        <dbReference type="ARBA" id="ARBA00023146"/>
    </source>
</evidence>
<dbReference type="GO" id="GO:0046872">
    <property type="term" value="F:metal ion binding"/>
    <property type="evidence" value="ECO:0007669"/>
    <property type="project" value="UniProtKB-KW"/>
</dbReference>
<dbReference type="GO" id="GO:0006431">
    <property type="term" value="P:methionyl-tRNA aminoacylation"/>
    <property type="evidence" value="ECO:0007669"/>
    <property type="project" value="UniProtKB-UniRule"/>
</dbReference>
<keyword evidence="12" id="KW-0479">Metal-binding</keyword>
<evidence type="ECO:0000259" key="14">
    <source>
        <dbReference type="Pfam" id="PF19303"/>
    </source>
</evidence>
<dbReference type="NCBIfam" id="TIGR00398">
    <property type="entry name" value="metG"/>
    <property type="match status" value="1"/>
</dbReference>
<dbReference type="InterPro" id="IPR015413">
    <property type="entry name" value="Methionyl/Leucyl_tRNA_Synth"/>
</dbReference>
<dbReference type="Pfam" id="PF19303">
    <property type="entry name" value="Anticodon_3"/>
    <property type="match status" value="1"/>
</dbReference>
<dbReference type="InterPro" id="IPR041872">
    <property type="entry name" value="Anticodon_Met"/>
</dbReference>
<dbReference type="Gene3D" id="2.20.28.20">
    <property type="entry name" value="Methionyl-tRNA synthetase, Zn-domain"/>
    <property type="match status" value="1"/>
</dbReference>
<comment type="caution">
    <text evidence="15">The sequence shown here is derived from an EMBL/GenBank/DDBJ whole genome shotgun (WGS) entry which is preliminary data.</text>
</comment>
<evidence type="ECO:0000256" key="11">
    <source>
        <dbReference type="ARBA" id="ARBA00047364"/>
    </source>
</evidence>
<dbReference type="InterPro" id="IPR014729">
    <property type="entry name" value="Rossmann-like_a/b/a_fold"/>
</dbReference>
<dbReference type="PANTHER" id="PTHR45765:SF1">
    <property type="entry name" value="METHIONINE--TRNA LIGASE, CYTOPLASMIC"/>
    <property type="match status" value="1"/>
</dbReference>
<comment type="subunit">
    <text evidence="12">Monomer.</text>
</comment>
<dbReference type="SUPFAM" id="SSF47323">
    <property type="entry name" value="Anticodon-binding domain of a subclass of class I aminoacyl-tRNA synthetases"/>
    <property type="match status" value="1"/>
</dbReference>
<comment type="subcellular location">
    <subcellularLocation>
        <location evidence="2 12">Cytoplasm</location>
    </subcellularLocation>
</comment>
<feature type="short sequence motif" description="'KMSKS' region" evidence="12">
    <location>
        <begin position="346"/>
        <end position="350"/>
    </location>
</feature>
<feature type="binding site" evidence="12">
    <location>
        <position position="156"/>
    </location>
    <ligand>
        <name>Zn(2+)</name>
        <dbReference type="ChEBI" id="CHEBI:29105"/>
    </ligand>
</feature>
<evidence type="ECO:0000256" key="4">
    <source>
        <dbReference type="ARBA" id="ARBA00022490"/>
    </source>
</evidence>
<evidence type="ECO:0000256" key="7">
    <source>
        <dbReference type="ARBA" id="ARBA00022833"/>
    </source>
</evidence>
<evidence type="ECO:0000256" key="12">
    <source>
        <dbReference type="HAMAP-Rule" id="MF_00098"/>
    </source>
</evidence>
<feature type="short sequence motif" description="'HIGH' region" evidence="12">
    <location>
        <begin position="11"/>
        <end position="21"/>
    </location>
</feature>
<dbReference type="Pfam" id="PF09334">
    <property type="entry name" value="tRNA-synt_1g"/>
    <property type="match status" value="1"/>
</dbReference>
<evidence type="ECO:0000256" key="2">
    <source>
        <dbReference type="ARBA" id="ARBA00004496"/>
    </source>
</evidence>
<dbReference type="GO" id="GO:0005524">
    <property type="term" value="F:ATP binding"/>
    <property type="evidence" value="ECO:0007669"/>
    <property type="project" value="UniProtKB-UniRule"/>
</dbReference>
<dbReference type="RefSeq" id="WP_284326465.1">
    <property type="nucleotide sequence ID" value="NZ_BSPP01000011.1"/>
</dbReference>
<name>A0AA37X5T3_9RHOB</name>
<dbReference type="GO" id="GO:0004825">
    <property type="term" value="F:methionine-tRNA ligase activity"/>
    <property type="evidence" value="ECO:0007669"/>
    <property type="project" value="UniProtKB-UniRule"/>
</dbReference>
<evidence type="ECO:0000313" key="15">
    <source>
        <dbReference type="EMBL" id="GLS88296.1"/>
    </source>
</evidence>
<dbReference type="CDD" id="cd00814">
    <property type="entry name" value="MetRS_core"/>
    <property type="match status" value="1"/>
</dbReference>
<keyword evidence="6 12" id="KW-0547">Nucleotide-binding</keyword>
<feature type="domain" description="Methionyl-tRNA synthetase anticodon-binding" evidence="14">
    <location>
        <begin position="421"/>
        <end position="571"/>
    </location>
</feature>
<dbReference type="AlphaFoldDB" id="A0AA37X5T3"/>
<dbReference type="InterPro" id="IPR009080">
    <property type="entry name" value="tRNAsynth_Ia_anticodon-bd"/>
</dbReference>
<dbReference type="InterPro" id="IPR023458">
    <property type="entry name" value="Met-tRNA_ligase_1"/>
</dbReference>
<feature type="binding site" evidence="12">
    <location>
        <position position="349"/>
    </location>
    <ligand>
        <name>ATP</name>
        <dbReference type="ChEBI" id="CHEBI:30616"/>
    </ligand>
</feature>
<evidence type="ECO:0000256" key="8">
    <source>
        <dbReference type="ARBA" id="ARBA00022840"/>
    </source>
</evidence>
<feature type="binding site" evidence="12">
    <location>
        <position position="159"/>
    </location>
    <ligand>
        <name>Zn(2+)</name>
        <dbReference type="ChEBI" id="CHEBI:29105"/>
    </ligand>
</feature>
<dbReference type="Gene3D" id="1.10.730.10">
    <property type="entry name" value="Isoleucyl-tRNA Synthetase, Domain 1"/>
    <property type="match status" value="1"/>
</dbReference>
<evidence type="ECO:0000256" key="6">
    <source>
        <dbReference type="ARBA" id="ARBA00022741"/>
    </source>
</evidence>
<reference evidence="15 16" key="1">
    <citation type="journal article" date="2014" name="Int. J. Syst. Evol. Microbiol.">
        <title>Complete genome sequence of Corynebacterium casei LMG S-19264T (=DSM 44701T), isolated from a smear-ripened cheese.</title>
        <authorList>
            <consortium name="US DOE Joint Genome Institute (JGI-PGF)"/>
            <person name="Walter F."/>
            <person name="Albersmeier A."/>
            <person name="Kalinowski J."/>
            <person name="Ruckert C."/>
        </authorList>
    </citation>
    <scope>NUCLEOTIDE SEQUENCE [LARGE SCALE GENOMIC DNA]</scope>
    <source>
        <strain evidence="15 16">NBRC 111766</strain>
    </source>
</reference>
<dbReference type="PANTHER" id="PTHR45765">
    <property type="entry name" value="METHIONINE--TRNA LIGASE"/>
    <property type="match status" value="1"/>
</dbReference>
<dbReference type="Proteomes" id="UP001157355">
    <property type="component" value="Unassembled WGS sequence"/>
</dbReference>
<dbReference type="HAMAP" id="MF_00098">
    <property type="entry name" value="Met_tRNA_synth_type1"/>
    <property type="match status" value="1"/>
</dbReference>
<proteinExistence type="inferred from homology"/>
<keyword evidence="16" id="KW-1185">Reference proteome</keyword>
<sequence length="572" mass="64175">MARILITSAIPYINGIKHLGNLVGSQLPADLFARYNRARGHEVMFICATDEHGTPAELAAAKAGKPVAEYCAEMHEVQAEIAKGFRLSFDHFGRSSSQRNHALTQHFAGRLADAGLIREVEEQQVYSVDDGRFLPDRYIEGTCPNCGYDSARGDQCDNCTKQLDPTDLINPHSTISGSTNLEVRTTKHLYLRQRSLRDKLEAWIDSKKDWPILTTSIAKKWLNDGDGLQDRGITRDLHWGIPVKKGDQIWPGMEGKVFYVWFDAPIEYIACTAEWADAQGLPDAAWQRWWRTDMGASDVTYYQFMGKDNVPFHTLSFPATILGSGEPWKLVDYLKSFNYLNYDGGQFSTSRGRGVFMDQALSILPSDYWRWWLLSHAPESADSEFTWENFQVSVNKDLADVLGNLVSRVTKFCVSKFGNTVPSAGEMGEQEARLIEELGQRIKDYAACMEAMEVRKASAELRAIWVIGNEYLQAAAPWSVVKTDPERAQAMIRLSLNLIRVYAILSAPFIPDAAATMMAAIGSDDWTWPDDIAGAMTALPAGHAFSVPENLFRKITDEERADWQQKFAGIRS</sequence>
<feature type="domain" description="Methionyl/Leucyl tRNA synthetase" evidence="13">
    <location>
        <begin position="4"/>
        <end position="409"/>
    </location>
</feature>
<feature type="binding site" evidence="12">
    <location>
        <position position="146"/>
    </location>
    <ligand>
        <name>Zn(2+)</name>
        <dbReference type="ChEBI" id="CHEBI:29105"/>
    </ligand>
</feature>
<dbReference type="FunFam" id="2.20.28.20:FF:000001">
    <property type="entry name" value="Methionine--tRNA ligase"/>
    <property type="match status" value="1"/>
</dbReference>
<dbReference type="PRINTS" id="PR01041">
    <property type="entry name" value="TRNASYNTHMET"/>
</dbReference>
<dbReference type="GO" id="GO:0017101">
    <property type="term" value="C:aminoacyl-tRNA synthetase multienzyme complex"/>
    <property type="evidence" value="ECO:0007669"/>
    <property type="project" value="TreeGrafter"/>
</dbReference>
<evidence type="ECO:0000256" key="3">
    <source>
        <dbReference type="ARBA" id="ARBA00008258"/>
    </source>
</evidence>
<dbReference type="CDD" id="cd07957">
    <property type="entry name" value="Anticodon_Ia_Met"/>
    <property type="match status" value="1"/>
</dbReference>
<keyword evidence="5 12" id="KW-0436">Ligase</keyword>